<feature type="transmembrane region" description="Helical" evidence="14">
    <location>
        <begin position="615"/>
        <end position="637"/>
    </location>
</feature>
<dbReference type="InterPro" id="IPR007484">
    <property type="entry name" value="Peptidase_M28"/>
</dbReference>
<dbReference type="GO" id="GO:0046872">
    <property type="term" value="F:metal ion binding"/>
    <property type="evidence" value="ECO:0007669"/>
    <property type="project" value="UniProtKB-KW"/>
</dbReference>
<keyword evidence="9" id="KW-0862">Zinc</keyword>
<feature type="transmembrane region" description="Helical" evidence="14">
    <location>
        <begin position="519"/>
        <end position="536"/>
    </location>
</feature>
<comment type="similarity">
    <text evidence="3">Belongs to the peptidase M28 family.</text>
</comment>
<dbReference type="EMBL" id="GBEZ01005957">
    <property type="protein sequence ID" value="JAC79405.1"/>
    <property type="molecule type" value="Transcribed_RNA"/>
</dbReference>
<protein>
    <submittedName>
        <fullName evidence="16">Endoplasmic reticulum metallopeptidase 1-like</fullName>
    </submittedName>
</protein>
<evidence type="ECO:0000256" key="10">
    <source>
        <dbReference type="ARBA" id="ARBA00022989"/>
    </source>
</evidence>
<dbReference type="PANTHER" id="PTHR12147">
    <property type="entry name" value="METALLOPEPTIDASE M28 FAMILY MEMBER"/>
    <property type="match status" value="1"/>
</dbReference>
<evidence type="ECO:0000256" key="11">
    <source>
        <dbReference type="ARBA" id="ARBA00023049"/>
    </source>
</evidence>
<keyword evidence="4" id="KW-0645">Protease</keyword>
<feature type="transmembrane region" description="Helical" evidence="14">
    <location>
        <begin position="60"/>
        <end position="82"/>
    </location>
</feature>
<dbReference type="GO" id="GO:0008235">
    <property type="term" value="F:metalloexopeptidase activity"/>
    <property type="evidence" value="ECO:0007669"/>
    <property type="project" value="InterPro"/>
</dbReference>
<feature type="transmembrane region" description="Helical" evidence="14">
    <location>
        <begin position="542"/>
        <end position="562"/>
    </location>
</feature>
<dbReference type="InterPro" id="IPR045175">
    <property type="entry name" value="M28_fam"/>
</dbReference>
<feature type="domain" description="Peptidase M28" evidence="15">
    <location>
        <begin position="177"/>
        <end position="371"/>
    </location>
</feature>
<dbReference type="Pfam" id="PF04389">
    <property type="entry name" value="Peptidase_M28"/>
    <property type="match status" value="1"/>
</dbReference>
<name>A0A061S918_9CHLO</name>
<reference evidence="16" key="1">
    <citation type="submission" date="2014-05" db="EMBL/GenBank/DDBJ databases">
        <title>The transcriptome of the halophilic microalga Tetraselmis sp. GSL018 isolated from the Great Salt Lake, Utah.</title>
        <authorList>
            <person name="Jinkerson R.E."/>
            <person name="D'Adamo S."/>
            <person name="Posewitz M.C."/>
        </authorList>
    </citation>
    <scope>NUCLEOTIDE SEQUENCE</scope>
    <source>
        <strain evidence="16">GSL018</strain>
    </source>
</reference>
<keyword evidence="13" id="KW-0325">Glycoprotein</keyword>
<dbReference type="GO" id="GO:0006508">
    <property type="term" value="P:proteolysis"/>
    <property type="evidence" value="ECO:0007669"/>
    <property type="project" value="UniProtKB-KW"/>
</dbReference>
<evidence type="ECO:0000256" key="6">
    <source>
        <dbReference type="ARBA" id="ARBA00022723"/>
    </source>
</evidence>
<keyword evidence="6" id="KW-0479">Metal-binding</keyword>
<evidence type="ECO:0000256" key="3">
    <source>
        <dbReference type="ARBA" id="ARBA00010918"/>
    </source>
</evidence>
<keyword evidence="8" id="KW-0256">Endoplasmic reticulum</keyword>
<dbReference type="GO" id="GO:0005789">
    <property type="term" value="C:endoplasmic reticulum membrane"/>
    <property type="evidence" value="ECO:0007669"/>
    <property type="project" value="UniProtKB-SubCell"/>
</dbReference>
<evidence type="ECO:0000256" key="4">
    <source>
        <dbReference type="ARBA" id="ARBA00022670"/>
    </source>
</evidence>
<feature type="transmembrane region" description="Helical" evidence="14">
    <location>
        <begin position="649"/>
        <end position="667"/>
    </location>
</feature>
<dbReference type="SUPFAM" id="SSF53187">
    <property type="entry name" value="Zn-dependent exopeptidases"/>
    <property type="match status" value="1"/>
</dbReference>
<evidence type="ECO:0000256" key="1">
    <source>
        <dbReference type="ARBA" id="ARBA00001947"/>
    </source>
</evidence>
<evidence type="ECO:0000256" key="9">
    <source>
        <dbReference type="ARBA" id="ARBA00022833"/>
    </source>
</evidence>
<feature type="transmembrane region" description="Helical" evidence="14">
    <location>
        <begin position="480"/>
        <end position="498"/>
    </location>
</feature>
<evidence type="ECO:0000256" key="14">
    <source>
        <dbReference type="SAM" id="Phobius"/>
    </source>
</evidence>
<dbReference type="AlphaFoldDB" id="A0A061S918"/>
<keyword evidence="11" id="KW-0482">Metalloprotease</keyword>
<feature type="transmembrane region" description="Helical" evidence="14">
    <location>
        <begin position="574"/>
        <end position="595"/>
    </location>
</feature>
<accession>A0A061S918</accession>
<keyword evidence="7" id="KW-0378">Hydrolase</keyword>
<sequence>MDESSLTPSSGRECLRQRRSVRENLDPTQLYDESADTKGFTVVATPGKTSAAKQQAGPRLALITHAATVAGLALVVVYVALWCPKPVPLDGPAHLFSEGRALEHVRVLTEQIGERQVSTQGLSEAVEYIHGKMLEIVHLARERSDIVAEISTQTVSGAVNMVFLREEITNVYHKLPNLALRISPADAVTEPAVLVCSHVDSTIGSTGASDAASLVGIILEMGRLIVESKRVMLHGPIVLLVNGGEETLSQAAHGFITKHPWASGLGAFINLESGGTHGLDVMFQSTGDWTAKAYGRSARAPRASVMAQDVFMMGMIPADTDYRMFSAQHYGNLPGIDVAFVFGAHQYHTYQDKLENIPAGTVQLMGMNAMAAALEFTKMLRYSKERVVLTDNTQRGHVFFDILSTLFVSYSAGTALVLHNVPVLLLALLVATQRWARPWEMILEALVCSASFVGSIFAAALAGALRVFISGMPLSWFGHWWLPVLIYIPAAVAGVFSPKAFLQQMLFPNSSAASSEQRNLLGASLLTGAVSAVFSYYRIGSAYLFCAWSLGLLAAAAGTHLTQTWRWHLAATTGAIALPLLLSLQISSTWLVHVWQKISMGGTMDSPAGVFVSDYIAGALTGALTWLLLLGSVPVLASHRRMALRIAGYAAAISAAASLLACCFSPYTPESPKRVFIQHYHQHDHLGRILDSSWTVASMDSVPVEAVLAHPSLQGYTPGSSFDWLSFYPLGKILQTVTIPAPPPELSAFPSQFHPQLRQKSLKQTELGDWRLEVHVVLPHPGLGAMKIWGHISRWSFTDRVAVPIPPQPGSNAPEHRIVRFAGHKGSHSWSFWLEVPRDTSMIHIQLAVMFPKRTQAQHQLLEKLPQDVVSPVVATTFASNWTFLLG</sequence>
<feature type="transmembrane region" description="Helical" evidence="14">
    <location>
        <begin position="442"/>
        <end position="468"/>
    </location>
</feature>
<dbReference type="PANTHER" id="PTHR12147:SF22">
    <property type="entry name" value="ENDOPLASMIC RETICULUM METALLOPEPTIDASE 1"/>
    <property type="match status" value="1"/>
</dbReference>
<evidence type="ECO:0000256" key="7">
    <source>
        <dbReference type="ARBA" id="ARBA00022801"/>
    </source>
</evidence>
<evidence type="ECO:0000256" key="13">
    <source>
        <dbReference type="ARBA" id="ARBA00023180"/>
    </source>
</evidence>
<feature type="transmembrane region" description="Helical" evidence="14">
    <location>
        <begin position="407"/>
        <end position="430"/>
    </location>
</feature>
<organism evidence="16">
    <name type="scientific">Tetraselmis sp. GSL018</name>
    <dbReference type="NCBI Taxonomy" id="582737"/>
    <lineage>
        <taxon>Eukaryota</taxon>
        <taxon>Viridiplantae</taxon>
        <taxon>Chlorophyta</taxon>
        <taxon>core chlorophytes</taxon>
        <taxon>Chlorodendrophyceae</taxon>
        <taxon>Chlorodendrales</taxon>
        <taxon>Chlorodendraceae</taxon>
        <taxon>Tetraselmis</taxon>
    </lineage>
</organism>
<proteinExistence type="inferred from homology"/>
<dbReference type="Gene3D" id="3.40.630.10">
    <property type="entry name" value="Zn peptidases"/>
    <property type="match status" value="1"/>
</dbReference>
<keyword evidence="5 14" id="KW-0812">Transmembrane</keyword>
<dbReference type="FunFam" id="3.40.630.10:FF:000008">
    <property type="entry name" value="Endoplasmic reticulum metallopeptidase 1"/>
    <property type="match status" value="1"/>
</dbReference>
<gene>
    <name evidence="16" type="ORF">TSPGSL018_12789</name>
</gene>
<keyword evidence="10 14" id="KW-1133">Transmembrane helix</keyword>
<evidence type="ECO:0000256" key="8">
    <source>
        <dbReference type="ARBA" id="ARBA00022824"/>
    </source>
</evidence>
<keyword evidence="12 14" id="KW-0472">Membrane</keyword>
<evidence type="ECO:0000313" key="16">
    <source>
        <dbReference type="EMBL" id="JAC79405.1"/>
    </source>
</evidence>
<evidence type="ECO:0000256" key="12">
    <source>
        <dbReference type="ARBA" id="ARBA00023136"/>
    </source>
</evidence>
<comment type="subcellular location">
    <subcellularLocation>
        <location evidence="2">Endoplasmic reticulum membrane</location>
        <topology evidence="2">Multi-pass membrane protein</topology>
    </subcellularLocation>
</comment>
<evidence type="ECO:0000259" key="15">
    <source>
        <dbReference type="Pfam" id="PF04389"/>
    </source>
</evidence>
<evidence type="ECO:0000256" key="5">
    <source>
        <dbReference type="ARBA" id="ARBA00022692"/>
    </source>
</evidence>
<comment type="cofactor">
    <cofactor evidence="1">
        <name>Zn(2+)</name>
        <dbReference type="ChEBI" id="CHEBI:29105"/>
    </cofactor>
</comment>
<evidence type="ECO:0000256" key="2">
    <source>
        <dbReference type="ARBA" id="ARBA00004477"/>
    </source>
</evidence>